<proteinExistence type="predicted"/>
<protein>
    <submittedName>
        <fullName evidence="1">Uncharacterized protein</fullName>
    </submittedName>
</protein>
<feature type="non-terminal residue" evidence="1">
    <location>
        <position position="1"/>
    </location>
</feature>
<dbReference type="AlphaFoldDB" id="A0A382CDZ7"/>
<sequence>VSFVKRNEIKYLFSTTKKNPPEPGYHHKKAFLNGYTFFTKLTVLATKP</sequence>
<organism evidence="1">
    <name type="scientific">marine metagenome</name>
    <dbReference type="NCBI Taxonomy" id="408172"/>
    <lineage>
        <taxon>unclassified sequences</taxon>
        <taxon>metagenomes</taxon>
        <taxon>ecological metagenomes</taxon>
    </lineage>
</organism>
<name>A0A382CDZ7_9ZZZZ</name>
<gene>
    <name evidence="1" type="ORF">METZ01_LOCUS176765</name>
</gene>
<evidence type="ECO:0000313" key="1">
    <source>
        <dbReference type="EMBL" id="SVB23911.1"/>
    </source>
</evidence>
<accession>A0A382CDZ7</accession>
<reference evidence="1" key="1">
    <citation type="submission" date="2018-05" db="EMBL/GenBank/DDBJ databases">
        <authorList>
            <person name="Lanie J.A."/>
            <person name="Ng W.-L."/>
            <person name="Kazmierczak K.M."/>
            <person name="Andrzejewski T.M."/>
            <person name="Davidsen T.M."/>
            <person name="Wayne K.J."/>
            <person name="Tettelin H."/>
            <person name="Glass J.I."/>
            <person name="Rusch D."/>
            <person name="Podicherti R."/>
            <person name="Tsui H.-C.T."/>
            <person name="Winkler M.E."/>
        </authorList>
    </citation>
    <scope>NUCLEOTIDE SEQUENCE</scope>
</reference>
<dbReference type="EMBL" id="UINC01033904">
    <property type="protein sequence ID" value="SVB23911.1"/>
    <property type="molecule type" value="Genomic_DNA"/>
</dbReference>